<dbReference type="STRING" id="56857.A0A200PZ48"/>
<keyword evidence="11" id="KW-1185">Reference proteome</keyword>
<name>A0A200PZ48_MACCD</name>
<dbReference type="EMBL" id="MVGT01003660">
    <property type="protein sequence ID" value="OVA03509.1"/>
    <property type="molecule type" value="Genomic_DNA"/>
</dbReference>
<dbReference type="OMA" id="FRVACFI"/>
<keyword evidence="4 8" id="KW-1003">Cell membrane</keyword>
<comment type="subunit">
    <text evidence="3 8">Homodimer and heterodimers.</text>
</comment>
<keyword evidence="6 8" id="KW-1133">Transmembrane helix</keyword>
<dbReference type="Proteomes" id="UP000195402">
    <property type="component" value="Unassembled WGS sequence"/>
</dbReference>
<evidence type="ECO:0000256" key="1">
    <source>
        <dbReference type="ARBA" id="ARBA00004651"/>
    </source>
</evidence>
<dbReference type="Pfam" id="PF04535">
    <property type="entry name" value="CASP_dom"/>
    <property type="match status" value="1"/>
</dbReference>
<evidence type="ECO:0000256" key="4">
    <source>
        <dbReference type="ARBA" id="ARBA00022475"/>
    </source>
</evidence>
<dbReference type="PANTHER" id="PTHR33573:SF56">
    <property type="entry name" value="CASP-LIKE PROTEIN 4C1"/>
    <property type="match status" value="1"/>
</dbReference>
<sequence length="203" mass="22110">MRSPQSLRNGETPPRIPPHHFHSTVSIQKLRRFNTLILIFRFVSFCFCLAATIFMATNSNSSRGGGGGGGAASNSPNWFDFPTFRVVLAANAIVAVYSFAEMGASVWEILKGTTLLPETVQVWFDFSHDQVFAYLLLSADAAGTTLVRTLREGDTCKASNAFCVQSAISIGLGYAGFMFLGFSSLLSGFRVVCFIINGSRFHL</sequence>
<evidence type="ECO:0000256" key="7">
    <source>
        <dbReference type="ARBA" id="ARBA00023136"/>
    </source>
</evidence>
<evidence type="ECO:0000313" key="11">
    <source>
        <dbReference type="Proteomes" id="UP000195402"/>
    </source>
</evidence>
<evidence type="ECO:0000259" key="9">
    <source>
        <dbReference type="Pfam" id="PF04535"/>
    </source>
</evidence>
<evidence type="ECO:0000256" key="5">
    <source>
        <dbReference type="ARBA" id="ARBA00022692"/>
    </source>
</evidence>
<dbReference type="GO" id="GO:0005886">
    <property type="term" value="C:plasma membrane"/>
    <property type="evidence" value="ECO:0007669"/>
    <property type="project" value="UniProtKB-SubCell"/>
</dbReference>
<keyword evidence="5 8" id="KW-0812">Transmembrane</keyword>
<evidence type="ECO:0000256" key="3">
    <source>
        <dbReference type="ARBA" id="ARBA00011489"/>
    </source>
</evidence>
<dbReference type="FunCoup" id="A0A200PZ48">
    <property type="interactions" value="423"/>
</dbReference>
<dbReference type="InterPro" id="IPR006702">
    <property type="entry name" value="CASP_dom"/>
</dbReference>
<proteinExistence type="inferred from homology"/>
<dbReference type="AlphaFoldDB" id="A0A200PZ48"/>
<gene>
    <name evidence="10" type="ORF">BVC80_1651g6</name>
</gene>
<protein>
    <recommendedName>
        <fullName evidence="8">CASP-like protein</fullName>
    </recommendedName>
</protein>
<evidence type="ECO:0000256" key="2">
    <source>
        <dbReference type="ARBA" id="ARBA00007651"/>
    </source>
</evidence>
<comment type="subcellular location">
    <subcellularLocation>
        <location evidence="1 8">Cell membrane</location>
        <topology evidence="1 8">Multi-pass membrane protein</topology>
    </subcellularLocation>
</comment>
<comment type="caution">
    <text evidence="8">Lacks conserved residue(s) required for the propagation of feature annotation.</text>
</comment>
<comment type="similarity">
    <text evidence="2 8">Belongs to the Casparian strip membrane proteins (CASP) family.</text>
</comment>
<dbReference type="InParanoid" id="A0A200PZ48"/>
<feature type="transmembrane region" description="Helical" evidence="8">
    <location>
        <begin position="36"/>
        <end position="56"/>
    </location>
</feature>
<feature type="domain" description="Casparian strip membrane protein" evidence="9">
    <location>
        <begin position="33"/>
        <end position="178"/>
    </location>
</feature>
<comment type="caution">
    <text evidence="10">The sequence shown here is derived from an EMBL/GenBank/DDBJ whole genome shotgun (WGS) entry which is preliminary data.</text>
</comment>
<dbReference type="PANTHER" id="PTHR33573">
    <property type="entry name" value="CASP-LIKE PROTEIN 4A4"/>
    <property type="match status" value="1"/>
</dbReference>
<evidence type="ECO:0000256" key="8">
    <source>
        <dbReference type="RuleBase" id="RU361233"/>
    </source>
</evidence>
<organism evidence="10 11">
    <name type="scientific">Macleaya cordata</name>
    <name type="common">Five-seeded plume-poppy</name>
    <name type="synonym">Bocconia cordata</name>
    <dbReference type="NCBI Taxonomy" id="56857"/>
    <lineage>
        <taxon>Eukaryota</taxon>
        <taxon>Viridiplantae</taxon>
        <taxon>Streptophyta</taxon>
        <taxon>Embryophyta</taxon>
        <taxon>Tracheophyta</taxon>
        <taxon>Spermatophyta</taxon>
        <taxon>Magnoliopsida</taxon>
        <taxon>Ranunculales</taxon>
        <taxon>Papaveraceae</taxon>
        <taxon>Papaveroideae</taxon>
        <taxon>Macleaya</taxon>
    </lineage>
</organism>
<evidence type="ECO:0000256" key="6">
    <source>
        <dbReference type="ARBA" id="ARBA00022989"/>
    </source>
</evidence>
<accession>A0A200PZ48</accession>
<keyword evidence="7 8" id="KW-0472">Membrane</keyword>
<feature type="transmembrane region" description="Helical" evidence="8">
    <location>
        <begin position="86"/>
        <end position="110"/>
    </location>
</feature>
<reference evidence="10 11" key="1">
    <citation type="journal article" date="2017" name="Mol. Plant">
        <title>The Genome of Medicinal Plant Macleaya cordata Provides New Insights into Benzylisoquinoline Alkaloids Metabolism.</title>
        <authorList>
            <person name="Liu X."/>
            <person name="Liu Y."/>
            <person name="Huang P."/>
            <person name="Ma Y."/>
            <person name="Qing Z."/>
            <person name="Tang Q."/>
            <person name="Cao H."/>
            <person name="Cheng P."/>
            <person name="Zheng Y."/>
            <person name="Yuan Z."/>
            <person name="Zhou Y."/>
            <person name="Liu J."/>
            <person name="Tang Z."/>
            <person name="Zhuo Y."/>
            <person name="Zhang Y."/>
            <person name="Yu L."/>
            <person name="Huang J."/>
            <person name="Yang P."/>
            <person name="Peng Q."/>
            <person name="Zhang J."/>
            <person name="Jiang W."/>
            <person name="Zhang Z."/>
            <person name="Lin K."/>
            <person name="Ro D.K."/>
            <person name="Chen X."/>
            <person name="Xiong X."/>
            <person name="Shang Y."/>
            <person name="Huang S."/>
            <person name="Zeng J."/>
        </authorList>
    </citation>
    <scope>NUCLEOTIDE SEQUENCE [LARGE SCALE GENOMIC DNA]</scope>
    <source>
        <strain evidence="11">cv. BLH2017</strain>
        <tissue evidence="10">Root</tissue>
    </source>
</reference>
<dbReference type="OrthoDB" id="1907587at2759"/>
<evidence type="ECO:0000313" key="10">
    <source>
        <dbReference type="EMBL" id="OVA03509.1"/>
    </source>
</evidence>
<feature type="transmembrane region" description="Helical" evidence="8">
    <location>
        <begin position="170"/>
        <end position="196"/>
    </location>
</feature>